<dbReference type="eggNOG" id="COG1595">
    <property type="taxonomic scope" value="Bacteria"/>
</dbReference>
<dbReference type="RefSeq" id="WP_052004647.1">
    <property type="nucleotide sequence ID" value="NZ_AZGA01000005.1"/>
</dbReference>
<proteinExistence type="predicted"/>
<dbReference type="STRING" id="1423734.FC83_GL002995"/>
<dbReference type="PATRIC" id="fig|1423734.3.peg.3047"/>
<accession>X0PEF3</accession>
<keyword evidence="1" id="KW-0812">Transmembrane</keyword>
<dbReference type="Pfam" id="PF22564">
    <property type="entry name" value="HAAS"/>
    <property type="match status" value="1"/>
</dbReference>
<dbReference type="EMBL" id="AZGA01000005">
    <property type="protein sequence ID" value="KRM36244.1"/>
    <property type="molecule type" value="Genomic_DNA"/>
</dbReference>
<organism evidence="2 3">
    <name type="scientific">Agrilactobacillus composti DSM 18527 = JCM 14202</name>
    <dbReference type="NCBI Taxonomy" id="1423734"/>
    <lineage>
        <taxon>Bacteria</taxon>
        <taxon>Bacillati</taxon>
        <taxon>Bacillota</taxon>
        <taxon>Bacilli</taxon>
        <taxon>Lactobacillales</taxon>
        <taxon>Lactobacillaceae</taxon>
        <taxon>Agrilactobacillus</taxon>
    </lineage>
</organism>
<comment type="caution">
    <text evidence="2">The sequence shown here is derived from an EMBL/GenBank/DDBJ whole genome shotgun (WGS) entry which is preliminary data.</text>
</comment>
<name>X0PEF3_9LACO</name>
<dbReference type="OrthoDB" id="9812495at2"/>
<keyword evidence="1" id="KW-1133">Transmembrane helix</keyword>
<keyword evidence="1" id="KW-0472">Membrane</keyword>
<sequence>MDKAQYLQALTDNLRVTPELQAKIVLDIGSEIDAVLEEGTSFATVMQDLGTPEKLAADFNRHYVTDEQIAYFEYKSNPASNFPLIHLVIPNRKRNKLLHPEKLPTAKGVIAIGRNAQGIIALGFFARGIISLGLLSIGLFSIGILSIGLVALGTIVVGGLLAGNIALGVLTLGNIGYGYAALGNIVAGQYTMGNIAAGSFKVTLSNNPTLAEIQNGLQTMMTQTKDGSLAHWFFTSLNHVTANPVVVSLLGTGFLLLIIVILLVTYLKNMRHLEPR</sequence>
<evidence type="ECO:0000313" key="2">
    <source>
        <dbReference type="EMBL" id="KRM36244.1"/>
    </source>
</evidence>
<evidence type="ECO:0000313" key="3">
    <source>
        <dbReference type="Proteomes" id="UP000051236"/>
    </source>
</evidence>
<protein>
    <submittedName>
        <fullName evidence="2">Uncharacterized protein</fullName>
    </submittedName>
</protein>
<feature type="transmembrane region" description="Helical" evidence="1">
    <location>
        <begin position="245"/>
        <end position="267"/>
    </location>
</feature>
<evidence type="ECO:0000256" key="1">
    <source>
        <dbReference type="SAM" id="Phobius"/>
    </source>
</evidence>
<dbReference type="AlphaFoldDB" id="X0PEF3"/>
<feature type="transmembrane region" description="Helical" evidence="1">
    <location>
        <begin position="124"/>
        <end position="144"/>
    </location>
</feature>
<feature type="transmembrane region" description="Helical" evidence="1">
    <location>
        <begin position="179"/>
        <end position="200"/>
    </location>
</feature>
<gene>
    <name evidence="2" type="ORF">FC83_GL002995</name>
</gene>
<feature type="transmembrane region" description="Helical" evidence="1">
    <location>
        <begin position="150"/>
        <end position="172"/>
    </location>
</feature>
<dbReference type="Proteomes" id="UP000051236">
    <property type="component" value="Unassembled WGS sequence"/>
</dbReference>
<keyword evidence="3" id="KW-1185">Reference proteome</keyword>
<reference evidence="2 3" key="1">
    <citation type="journal article" date="2015" name="Genome Announc.">
        <title>Expanding the biotechnology potential of lactobacilli through comparative genomics of 213 strains and associated genera.</title>
        <authorList>
            <person name="Sun Z."/>
            <person name="Harris H.M."/>
            <person name="McCann A."/>
            <person name="Guo C."/>
            <person name="Argimon S."/>
            <person name="Zhang W."/>
            <person name="Yang X."/>
            <person name="Jeffery I.B."/>
            <person name="Cooney J.C."/>
            <person name="Kagawa T.F."/>
            <person name="Liu W."/>
            <person name="Song Y."/>
            <person name="Salvetti E."/>
            <person name="Wrobel A."/>
            <person name="Rasinkangas P."/>
            <person name="Parkhill J."/>
            <person name="Rea M.C."/>
            <person name="O'Sullivan O."/>
            <person name="Ritari J."/>
            <person name="Douillard F.P."/>
            <person name="Paul Ross R."/>
            <person name="Yang R."/>
            <person name="Briner A.E."/>
            <person name="Felis G.E."/>
            <person name="de Vos W.M."/>
            <person name="Barrangou R."/>
            <person name="Klaenhammer T.R."/>
            <person name="Caufield P.W."/>
            <person name="Cui Y."/>
            <person name="Zhang H."/>
            <person name="O'Toole P.W."/>
        </authorList>
    </citation>
    <scope>NUCLEOTIDE SEQUENCE [LARGE SCALE GENOMIC DNA]</scope>
    <source>
        <strain evidence="2 3">DSM 18527</strain>
    </source>
</reference>